<feature type="compositionally biased region" description="Acidic residues" evidence="1">
    <location>
        <begin position="169"/>
        <end position="187"/>
    </location>
</feature>
<dbReference type="OrthoDB" id="48476at2759"/>
<sequence length="679" mass="74622">MSDQSNSPSSNTLPAPLEDENGDLEQGRRVDEVTTVDVKSGDSPRQRPRKGSFLGLDDSHHSNGDSTGLGLDIDLVGGGSGEAEAEADDEHPTSLSPVSSALTMRSAASGYVRRPSIHDTSNMDTLRQSLSHVRLSRPNSMVSMASNQGGLSRPASMASMASRKSSNCDENDDEEAQDLQEEGEEEDPHSKRFRQAIVNACHDAFGILGVDVWLHDEEDGSFHHAPGGYYRHESYKPKGYKENMALERIEDENCVNFVPPSRQVPGAGLAGYFWSQVGNNRTNFLGKERKDINVWRDTAAIVNDPDQPPYPRMALLEQAGYGKACGVPFDIRGHRGVVLYFARATADRNQLTELANDMHLRVSADLIGAISANSITSEASLLSKGDRLAKTMRRVRAKLTSILVFSKWFNHDLPTGEIPDGVDGKAGVELSGNLTPSFRQQVSLEFQQRMRKSYRQRMTESIIDSVRHKSVWVFTGAFLTLTLLSALSSALTDSIGYGIVLGPFGALMTLQYGLTPAPASQPRNALYGQVTSLSIALVVNLFMPAGWIRVPFTTALAIATMCKMGITHPPAGAAAAIFASSNKFDGVYFALMLLGNLLAITTAILINNLNDKKQYPMYYAFVKEGTKDRIADALECVLPYFKRRRLEREQEMQDELNMSLHYTLSEFNKRKSSRLLKGL</sequence>
<evidence type="ECO:0000256" key="2">
    <source>
        <dbReference type="SAM" id="Phobius"/>
    </source>
</evidence>
<feature type="transmembrane region" description="Helical" evidence="2">
    <location>
        <begin position="587"/>
        <end position="609"/>
    </location>
</feature>
<dbReference type="InterPro" id="IPR007065">
    <property type="entry name" value="HPP"/>
</dbReference>
<feature type="transmembrane region" description="Helical" evidence="2">
    <location>
        <begin position="471"/>
        <end position="489"/>
    </location>
</feature>
<evidence type="ECO:0000256" key="1">
    <source>
        <dbReference type="SAM" id="MobiDB-lite"/>
    </source>
</evidence>
<keyword evidence="2" id="KW-0472">Membrane</keyword>
<keyword evidence="2" id="KW-1133">Transmembrane helix</keyword>
<feature type="compositionally biased region" description="Polar residues" evidence="1">
    <location>
        <begin position="1"/>
        <end position="13"/>
    </location>
</feature>
<evidence type="ECO:0000313" key="5">
    <source>
        <dbReference type="Proteomes" id="UP000266841"/>
    </source>
</evidence>
<feature type="domain" description="HPP transmembrane region" evidence="3">
    <location>
        <begin position="469"/>
        <end position="616"/>
    </location>
</feature>
<proteinExistence type="predicted"/>
<reference evidence="4 5" key="1">
    <citation type="journal article" date="2012" name="Genome Biol.">
        <title>Genome and low-iron response of an oceanic diatom adapted to chronic iron limitation.</title>
        <authorList>
            <person name="Lommer M."/>
            <person name="Specht M."/>
            <person name="Roy A.S."/>
            <person name="Kraemer L."/>
            <person name="Andreson R."/>
            <person name="Gutowska M.A."/>
            <person name="Wolf J."/>
            <person name="Bergner S.V."/>
            <person name="Schilhabel M.B."/>
            <person name="Klostermeier U.C."/>
            <person name="Beiko R.G."/>
            <person name="Rosenstiel P."/>
            <person name="Hippler M."/>
            <person name="Laroche J."/>
        </authorList>
    </citation>
    <scope>NUCLEOTIDE SEQUENCE [LARGE SCALE GENOMIC DNA]</scope>
    <source>
        <strain evidence="4 5">CCMP1005</strain>
    </source>
</reference>
<gene>
    <name evidence="4" type="ORF">THAOC_00169</name>
</gene>
<keyword evidence="5" id="KW-1185">Reference proteome</keyword>
<feature type="region of interest" description="Disordered" evidence="1">
    <location>
        <begin position="142"/>
        <end position="190"/>
    </location>
</feature>
<feature type="region of interest" description="Disordered" evidence="1">
    <location>
        <begin position="1"/>
        <end position="100"/>
    </location>
</feature>
<accession>K0TRK6</accession>
<dbReference type="Pfam" id="PF04982">
    <property type="entry name" value="TM_HPP"/>
    <property type="match status" value="1"/>
</dbReference>
<feature type="transmembrane region" description="Helical" evidence="2">
    <location>
        <begin position="526"/>
        <end position="548"/>
    </location>
</feature>
<dbReference type="EMBL" id="AGNL01000166">
    <property type="protein sequence ID" value="EJK77962.1"/>
    <property type="molecule type" value="Genomic_DNA"/>
</dbReference>
<name>K0TRK6_THAOC</name>
<organism evidence="4 5">
    <name type="scientific">Thalassiosira oceanica</name>
    <name type="common">Marine diatom</name>
    <dbReference type="NCBI Taxonomy" id="159749"/>
    <lineage>
        <taxon>Eukaryota</taxon>
        <taxon>Sar</taxon>
        <taxon>Stramenopiles</taxon>
        <taxon>Ochrophyta</taxon>
        <taxon>Bacillariophyta</taxon>
        <taxon>Coscinodiscophyceae</taxon>
        <taxon>Thalassiosirophycidae</taxon>
        <taxon>Thalassiosirales</taxon>
        <taxon>Thalassiosiraceae</taxon>
        <taxon>Thalassiosira</taxon>
    </lineage>
</organism>
<dbReference type="PANTHER" id="PTHR33741">
    <property type="entry name" value="TRANSMEMBRANE PROTEIN DDB_G0269096-RELATED"/>
    <property type="match status" value="1"/>
</dbReference>
<evidence type="ECO:0000313" key="4">
    <source>
        <dbReference type="EMBL" id="EJK77962.1"/>
    </source>
</evidence>
<protein>
    <recommendedName>
        <fullName evidence="3">HPP transmembrane region domain-containing protein</fullName>
    </recommendedName>
</protein>
<dbReference type="InterPro" id="IPR058581">
    <property type="entry name" value="TM_HPP"/>
</dbReference>
<feature type="transmembrane region" description="Helical" evidence="2">
    <location>
        <begin position="495"/>
        <end position="514"/>
    </location>
</feature>
<dbReference type="Proteomes" id="UP000266841">
    <property type="component" value="Unassembled WGS sequence"/>
</dbReference>
<dbReference type="PANTHER" id="PTHR33741:SF5">
    <property type="entry name" value="TRANSMEMBRANE PROTEIN DDB_G0269096-RELATED"/>
    <property type="match status" value="1"/>
</dbReference>
<comment type="caution">
    <text evidence="4">The sequence shown here is derived from an EMBL/GenBank/DDBJ whole genome shotgun (WGS) entry which is preliminary data.</text>
</comment>
<keyword evidence="2" id="KW-0812">Transmembrane</keyword>
<feature type="compositionally biased region" description="Low complexity" evidence="1">
    <location>
        <begin position="152"/>
        <end position="165"/>
    </location>
</feature>
<evidence type="ECO:0000259" key="3">
    <source>
        <dbReference type="Pfam" id="PF04982"/>
    </source>
</evidence>
<dbReference type="AlphaFoldDB" id="K0TRK6"/>